<keyword evidence="1" id="KW-0812">Transmembrane</keyword>
<dbReference type="AlphaFoldDB" id="A0A4Q7YR44"/>
<dbReference type="InterPro" id="IPR047928">
    <property type="entry name" value="Perm_prefix_1"/>
</dbReference>
<dbReference type="OrthoDB" id="101299at2"/>
<reference evidence="2 3" key="1">
    <citation type="submission" date="2019-02" db="EMBL/GenBank/DDBJ databases">
        <title>Genomic Encyclopedia of Archaeal and Bacterial Type Strains, Phase II (KMG-II): from individual species to whole genera.</title>
        <authorList>
            <person name="Goeker M."/>
        </authorList>
    </citation>
    <scope>NUCLEOTIDE SEQUENCE [LARGE SCALE GENOMIC DNA]</scope>
    <source>
        <strain evidence="2 3">DSM 18101</strain>
    </source>
</reference>
<keyword evidence="3" id="KW-1185">Reference proteome</keyword>
<gene>
    <name evidence="2" type="ORF">BDD14_0763</name>
</gene>
<comment type="caution">
    <text evidence="2">The sequence shown here is derived from an EMBL/GenBank/DDBJ whole genome shotgun (WGS) entry which is preliminary data.</text>
</comment>
<evidence type="ECO:0008006" key="4">
    <source>
        <dbReference type="Google" id="ProtNLM"/>
    </source>
</evidence>
<name>A0A4Q7YR44_9BACT</name>
<dbReference type="NCBIfam" id="NF038403">
    <property type="entry name" value="perm_prefix_1"/>
    <property type="match status" value="1"/>
</dbReference>
<feature type="transmembrane region" description="Helical" evidence="1">
    <location>
        <begin position="93"/>
        <end position="119"/>
    </location>
</feature>
<keyword evidence="1" id="KW-0472">Membrane</keyword>
<keyword evidence="1" id="KW-1133">Transmembrane helix</keyword>
<dbReference type="RefSeq" id="WP_130417602.1">
    <property type="nucleotide sequence ID" value="NZ_SHKW01000001.1"/>
</dbReference>
<dbReference type="Proteomes" id="UP000292958">
    <property type="component" value="Unassembled WGS sequence"/>
</dbReference>
<sequence>MSFTATLRSWWRALIHRSQTDRDVADELRFHIEQRTQHLIDSGISPADAIRQAQMEMGRPDVQKEIYRSAIGLRPLYEIGGDLRGAIRSLHRCPFVSIAAVVSLALGIGATSAMFNVIYSTVLNPFPYRDTDRIVNPSLIDEKQPLLPTWFALEPTQYDEFLKARSIDSVLGFLLRPRTDTGSDYPEDVSVDFVTPNMNDFLGISASDPRCAFRGPESRR</sequence>
<organism evidence="2 3">
    <name type="scientific">Edaphobacter modestus</name>
    <dbReference type="NCBI Taxonomy" id="388466"/>
    <lineage>
        <taxon>Bacteria</taxon>
        <taxon>Pseudomonadati</taxon>
        <taxon>Acidobacteriota</taxon>
        <taxon>Terriglobia</taxon>
        <taxon>Terriglobales</taxon>
        <taxon>Acidobacteriaceae</taxon>
        <taxon>Edaphobacter</taxon>
    </lineage>
</organism>
<accession>A0A4Q7YR44</accession>
<evidence type="ECO:0000256" key="1">
    <source>
        <dbReference type="SAM" id="Phobius"/>
    </source>
</evidence>
<evidence type="ECO:0000313" key="2">
    <source>
        <dbReference type="EMBL" id="RZU39383.1"/>
    </source>
</evidence>
<protein>
    <recommendedName>
        <fullName evidence="4">MacB-like periplasmic core domain-containing protein</fullName>
    </recommendedName>
</protein>
<evidence type="ECO:0000313" key="3">
    <source>
        <dbReference type="Proteomes" id="UP000292958"/>
    </source>
</evidence>
<proteinExistence type="predicted"/>
<dbReference type="EMBL" id="SHKW01000001">
    <property type="protein sequence ID" value="RZU39383.1"/>
    <property type="molecule type" value="Genomic_DNA"/>
</dbReference>